<evidence type="ECO:0000313" key="7">
    <source>
        <dbReference type="Proteomes" id="UP001501116"/>
    </source>
</evidence>
<dbReference type="Pfam" id="PF00440">
    <property type="entry name" value="TetR_N"/>
    <property type="match status" value="1"/>
</dbReference>
<dbReference type="RefSeq" id="WP_344425780.1">
    <property type="nucleotide sequence ID" value="NZ_BAAANN010000026.1"/>
</dbReference>
<dbReference type="Gene3D" id="1.10.357.10">
    <property type="entry name" value="Tetracycline Repressor, domain 2"/>
    <property type="match status" value="1"/>
</dbReference>
<dbReference type="InterPro" id="IPR001647">
    <property type="entry name" value="HTH_TetR"/>
</dbReference>
<sequence length="219" mass="23990">MTADPETRLRADARRNRDQILAAARAIFADHGPDVPMEEIARAAAVGVGTLYRRFPDRESLIREIARENFDRMLSQARAAADEEPTAWAALVRILRHSHELQLSIQLAMLSPMAHAVLQNDPKTEEFRTGLLRTIDEVVRAGQAEGSLRTDIDTGDVAILAAMLLRRVPKGRFTAIADLATDRCTAIMLDGLRAGVGTALPGRPLTADDIEPPGRTTPR</sequence>
<dbReference type="EMBL" id="BAAANN010000026">
    <property type="protein sequence ID" value="GAA1975206.1"/>
    <property type="molecule type" value="Genomic_DNA"/>
</dbReference>
<evidence type="ECO:0000313" key="6">
    <source>
        <dbReference type="EMBL" id="GAA1975206.1"/>
    </source>
</evidence>
<protein>
    <submittedName>
        <fullName evidence="6">TetR/AcrR family transcriptional regulator</fullName>
    </submittedName>
</protein>
<dbReference type="InterPro" id="IPR036271">
    <property type="entry name" value="Tet_transcr_reg_TetR-rel_C_sf"/>
</dbReference>
<dbReference type="PANTHER" id="PTHR30055:SF234">
    <property type="entry name" value="HTH-TYPE TRANSCRIPTIONAL REGULATOR BETI"/>
    <property type="match status" value="1"/>
</dbReference>
<evidence type="ECO:0000256" key="4">
    <source>
        <dbReference type="PROSITE-ProRule" id="PRU00335"/>
    </source>
</evidence>
<evidence type="ECO:0000256" key="1">
    <source>
        <dbReference type="ARBA" id="ARBA00023015"/>
    </source>
</evidence>
<dbReference type="InterPro" id="IPR009057">
    <property type="entry name" value="Homeodomain-like_sf"/>
</dbReference>
<keyword evidence="7" id="KW-1185">Reference proteome</keyword>
<organism evidence="6 7">
    <name type="scientific">Amycolatopsis minnesotensis</name>
    <dbReference type="NCBI Taxonomy" id="337894"/>
    <lineage>
        <taxon>Bacteria</taxon>
        <taxon>Bacillati</taxon>
        <taxon>Actinomycetota</taxon>
        <taxon>Actinomycetes</taxon>
        <taxon>Pseudonocardiales</taxon>
        <taxon>Pseudonocardiaceae</taxon>
        <taxon>Amycolatopsis</taxon>
    </lineage>
</organism>
<evidence type="ECO:0000256" key="2">
    <source>
        <dbReference type="ARBA" id="ARBA00023125"/>
    </source>
</evidence>
<dbReference type="SUPFAM" id="SSF48498">
    <property type="entry name" value="Tetracyclin repressor-like, C-terminal domain"/>
    <property type="match status" value="1"/>
</dbReference>
<feature type="domain" description="HTH tetR-type" evidence="5">
    <location>
        <begin position="14"/>
        <end position="73"/>
    </location>
</feature>
<comment type="caution">
    <text evidence="6">The sequence shown here is derived from an EMBL/GenBank/DDBJ whole genome shotgun (WGS) entry which is preliminary data.</text>
</comment>
<evidence type="ECO:0000259" key="5">
    <source>
        <dbReference type="PROSITE" id="PS50977"/>
    </source>
</evidence>
<dbReference type="Pfam" id="PF21597">
    <property type="entry name" value="TetR_C_43"/>
    <property type="match status" value="1"/>
</dbReference>
<accession>A0ABN2RUM8</accession>
<feature type="DNA-binding region" description="H-T-H motif" evidence="4">
    <location>
        <begin position="36"/>
        <end position="55"/>
    </location>
</feature>
<dbReference type="InterPro" id="IPR049445">
    <property type="entry name" value="TetR_SbtR-like_C"/>
</dbReference>
<dbReference type="PRINTS" id="PR00455">
    <property type="entry name" value="HTHTETR"/>
</dbReference>
<gene>
    <name evidence="6" type="ORF">GCM10009754_58160</name>
</gene>
<keyword evidence="3" id="KW-0804">Transcription</keyword>
<name>A0ABN2RUM8_9PSEU</name>
<dbReference type="PROSITE" id="PS50977">
    <property type="entry name" value="HTH_TETR_2"/>
    <property type="match status" value="1"/>
</dbReference>
<dbReference type="Proteomes" id="UP001501116">
    <property type="component" value="Unassembled WGS sequence"/>
</dbReference>
<dbReference type="SUPFAM" id="SSF46689">
    <property type="entry name" value="Homeodomain-like"/>
    <property type="match status" value="1"/>
</dbReference>
<dbReference type="InterPro" id="IPR050109">
    <property type="entry name" value="HTH-type_TetR-like_transc_reg"/>
</dbReference>
<reference evidence="6 7" key="1">
    <citation type="journal article" date="2019" name="Int. J. Syst. Evol. Microbiol.">
        <title>The Global Catalogue of Microorganisms (GCM) 10K type strain sequencing project: providing services to taxonomists for standard genome sequencing and annotation.</title>
        <authorList>
            <consortium name="The Broad Institute Genomics Platform"/>
            <consortium name="The Broad Institute Genome Sequencing Center for Infectious Disease"/>
            <person name="Wu L."/>
            <person name="Ma J."/>
        </authorList>
    </citation>
    <scope>NUCLEOTIDE SEQUENCE [LARGE SCALE GENOMIC DNA]</scope>
    <source>
        <strain evidence="6 7">JCM 14545</strain>
    </source>
</reference>
<keyword evidence="1" id="KW-0805">Transcription regulation</keyword>
<proteinExistence type="predicted"/>
<dbReference type="PANTHER" id="PTHR30055">
    <property type="entry name" value="HTH-TYPE TRANSCRIPTIONAL REGULATOR RUTR"/>
    <property type="match status" value="1"/>
</dbReference>
<keyword evidence="2 4" id="KW-0238">DNA-binding</keyword>
<evidence type="ECO:0000256" key="3">
    <source>
        <dbReference type="ARBA" id="ARBA00023163"/>
    </source>
</evidence>